<evidence type="ECO:0008006" key="2">
    <source>
        <dbReference type="Google" id="ProtNLM"/>
    </source>
</evidence>
<organism evidence="1">
    <name type="scientific">Streptomyces sp. R39</name>
    <dbReference type="NCBI Taxonomy" id="3238631"/>
    <lineage>
        <taxon>Bacteria</taxon>
        <taxon>Bacillati</taxon>
        <taxon>Actinomycetota</taxon>
        <taxon>Actinomycetes</taxon>
        <taxon>Kitasatosporales</taxon>
        <taxon>Streptomycetaceae</taxon>
        <taxon>Streptomyces</taxon>
    </lineage>
</organism>
<protein>
    <recommendedName>
        <fullName evidence="2">Ricin B lectin domain-containing protein</fullName>
    </recommendedName>
</protein>
<proteinExistence type="predicted"/>
<sequence length="164" mass="16963">MQSASATLNIPSTTLQNNASGYCVIERNSSSAGIGDSCGYGGTYFRIISAAPDAGGAAYVQIQTTADDPSGPGYCLYAVGQGTGPSGASAGSSDVELIPCSYNDPRSIWAVARAGATTNGWTPETFFTFDGRVCLDGGFGTLYAYREEGCNGGNAWQRWTVYTG</sequence>
<dbReference type="EMBL" id="CP163441">
    <property type="protein sequence ID" value="XDQ45134.1"/>
    <property type="molecule type" value="Genomic_DNA"/>
</dbReference>
<dbReference type="RefSeq" id="WP_369223870.1">
    <property type="nucleotide sequence ID" value="NZ_CP163441.1"/>
</dbReference>
<dbReference type="InterPro" id="IPR035992">
    <property type="entry name" value="Ricin_B-like_lectins"/>
</dbReference>
<name>A0AB39QRH1_9ACTN</name>
<dbReference type="AlphaFoldDB" id="A0AB39QRH1"/>
<reference evidence="1" key="1">
    <citation type="submission" date="2024-07" db="EMBL/GenBank/DDBJ databases">
        <authorList>
            <person name="Yu S.T."/>
        </authorList>
    </citation>
    <scope>NUCLEOTIDE SEQUENCE</scope>
    <source>
        <strain evidence="1">R39</strain>
    </source>
</reference>
<evidence type="ECO:0000313" key="1">
    <source>
        <dbReference type="EMBL" id="XDQ45134.1"/>
    </source>
</evidence>
<gene>
    <name evidence="1" type="ORF">AB5J52_24345</name>
</gene>
<dbReference type="PROSITE" id="PS50231">
    <property type="entry name" value="RICIN_B_LECTIN"/>
    <property type="match status" value="1"/>
</dbReference>
<dbReference type="SUPFAM" id="SSF50370">
    <property type="entry name" value="Ricin B-like lectins"/>
    <property type="match status" value="1"/>
</dbReference>
<accession>A0AB39QRH1</accession>